<evidence type="ECO:0000313" key="4">
    <source>
        <dbReference type="Proteomes" id="UP001501251"/>
    </source>
</evidence>
<name>A0ABP8BB34_9ACTN</name>
<dbReference type="RefSeq" id="WP_344921381.1">
    <property type="nucleotide sequence ID" value="NZ_BAABAQ010000012.1"/>
</dbReference>
<evidence type="ECO:0000256" key="1">
    <source>
        <dbReference type="SAM" id="MobiDB-lite"/>
    </source>
</evidence>
<feature type="transmembrane region" description="Helical" evidence="2">
    <location>
        <begin position="151"/>
        <end position="170"/>
    </location>
</feature>
<organism evidence="3 4">
    <name type="scientific">Streptosporangium oxazolinicum</name>
    <dbReference type="NCBI Taxonomy" id="909287"/>
    <lineage>
        <taxon>Bacteria</taxon>
        <taxon>Bacillati</taxon>
        <taxon>Actinomycetota</taxon>
        <taxon>Actinomycetes</taxon>
        <taxon>Streptosporangiales</taxon>
        <taxon>Streptosporangiaceae</taxon>
        <taxon>Streptosporangium</taxon>
    </lineage>
</organism>
<feature type="region of interest" description="Disordered" evidence="1">
    <location>
        <begin position="277"/>
        <end position="326"/>
    </location>
</feature>
<sequence>MEFSLFVIACVVALVILSTALAVRREHRRVRSAMVGHYGGPPNPYELAYLSGGPRRVINTALGLLARAGAIRVSRGGQASLVAGAKPSPDPVEYAVMEALHLRGGSAPVGEVRRAVAEGQSVDSLRYRLLGLGLLVPEGALDHAQALLSRLQIASIVEVVVVAGILLAGATGGLGTFALLVGMFSVIGGFSTYARQRRALRDVLSNAGHQVLAAARRTYVRGARPLAPDLAFAVGIPVALYGLSELNEPGLEEELQRQTANGSGNCATGACGGGPSSGDGSSFGGGGDFGSGGWGDSGGSGDGGGSSDGGGGSSCGGGCGGGGCGG</sequence>
<keyword evidence="2" id="KW-0812">Transmembrane</keyword>
<proteinExistence type="predicted"/>
<keyword evidence="2" id="KW-1133">Transmembrane helix</keyword>
<protein>
    <recommendedName>
        <fullName evidence="5">TIGR04222 domain-containing membrane protein</fullName>
    </recommendedName>
</protein>
<keyword evidence="2" id="KW-0472">Membrane</keyword>
<evidence type="ECO:0000313" key="3">
    <source>
        <dbReference type="EMBL" id="GAA4202613.1"/>
    </source>
</evidence>
<dbReference type="InterPro" id="IPR026467">
    <property type="entry name" value="Ser/Gly_Cys_C_dom"/>
</dbReference>
<dbReference type="NCBIfam" id="TIGR04222">
    <property type="entry name" value="near_uncomplex"/>
    <property type="match status" value="1"/>
</dbReference>
<feature type="transmembrane region" description="Helical" evidence="2">
    <location>
        <begin position="6"/>
        <end position="23"/>
    </location>
</feature>
<reference evidence="4" key="1">
    <citation type="journal article" date="2019" name="Int. J. Syst. Evol. Microbiol.">
        <title>The Global Catalogue of Microorganisms (GCM) 10K type strain sequencing project: providing services to taxonomists for standard genome sequencing and annotation.</title>
        <authorList>
            <consortium name="The Broad Institute Genomics Platform"/>
            <consortium name="The Broad Institute Genome Sequencing Center for Infectious Disease"/>
            <person name="Wu L."/>
            <person name="Ma J."/>
        </authorList>
    </citation>
    <scope>NUCLEOTIDE SEQUENCE [LARGE SCALE GENOMIC DNA]</scope>
    <source>
        <strain evidence="4">JCM 17388</strain>
    </source>
</reference>
<keyword evidence="4" id="KW-1185">Reference proteome</keyword>
<evidence type="ECO:0008006" key="5">
    <source>
        <dbReference type="Google" id="ProtNLM"/>
    </source>
</evidence>
<comment type="caution">
    <text evidence="3">The sequence shown here is derived from an EMBL/GenBank/DDBJ whole genome shotgun (WGS) entry which is preliminary data.</text>
</comment>
<evidence type="ECO:0000256" key="2">
    <source>
        <dbReference type="SAM" id="Phobius"/>
    </source>
</evidence>
<accession>A0ABP8BB34</accession>
<dbReference type="Proteomes" id="UP001501251">
    <property type="component" value="Unassembled WGS sequence"/>
</dbReference>
<gene>
    <name evidence="3" type="ORF">GCM10022252_59060</name>
</gene>
<dbReference type="EMBL" id="BAABAQ010000012">
    <property type="protein sequence ID" value="GAA4202613.1"/>
    <property type="molecule type" value="Genomic_DNA"/>
</dbReference>